<reference evidence="3" key="1">
    <citation type="submission" date="2022-01" db="EMBL/GenBank/DDBJ databases">
        <authorList>
            <person name="Karlyshev A.V."/>
            <person name="Jaspars M."/>
        </authorList>
    </citation>
    <scope>NUCLEOTIDE SEQUENCE</scope>
    <source>
        <strain evidence="3">AGSA3-2</strain>
    </source>
</reference>
<comment type="caution">
    <text evidence="3">The sequence shown here is derived from an EMBL/GenBank/DDBJ whole genome shotgun (WGS) entry which is preliminary data.</text>
</comment>
<dbReference type="EMBL" id="JAJVKT010000022">
    <property type="protein sequence ID" value="MCE7510244.1"/>
    <property type="molecule type" value="Genomic_DNA"/>
</dbReference>
<gene>
    <name evidence="3" type="ORF">LZG35_16515</name>
</gene>
<keyword evidence="4" id="KW-1185">Reference proteome</keyword>
<protein>
    <submittedName>
        <fullName evidence="3">Cytochrome c</fullName>
    </submittedName>
</protein>
<evidence type="ECO:0000256" key="2">
    <source>
        <dbReference type="SAM" id="SignalP"/>
    </source>
</evidence>
<dbReference type="AlphaFoldDB" id="A0A9Q3W819"/>
<dbReference type="InterPro" id="IPR036909">
    <property type="entry name" value="Cyt_c-like_dom_sf"/>
</dbReference>
<dbReference type="RefSeq" id="WP_163122872.1">
    <property type="nucleotide sequence ID" value="NZ_JAJVKT010000022.1"/>
</dbReference>
<organism evidence="3 4">
    <name type="scientific">Alloalcanivorax xenomutans</name>
    <dbReference type="NCBI Taxonomy" id="1094342"/>
    <lineage>
        <taxon>Bacteria</taxon>
        <taxon>Pseudomonadati</taxon>
        <taxon>Pseudomonadota</taxon>
        <taxon>Gammaproteobacteria</taxon>
        <taxon>Oceanospirillales</taxon>
        <taxon>Alcanivoracaceae</taxon>
        <taxon>Alloalcanivorax</taxon>
    </lineage>
</organism>
<evidence type="ECO:0000313" key="3">
    <source>
        <dbReference type="EMBL" id="MCE7510244.1"/>
    </source>
</evidence>
<dbReference type="GO" id="GO:0020037">
    <property type="term" value="F:heme binding"/>
    <property type="evidence" value="ECO:0007669"/>
    <property type="project" value="InterPro"/>
</dbReference>
<proteinExistence type="predicted"/>
<dbReference type="SUPFAM" id="SSF46626">
    <property type="entry name" value="Cytochrome c"/>
    <property type="match status" value="1"/>
</dbReference>
<evidence type="ECO:0000256" key="1">
    <source>
        <dbReference type="SAM" id="MobiDB-lite"/>
    </source>
</evidence>
<feature type="chain" id="PRO_5040376060" evidence="2">
    <location>
        <begin position="24"/>
        <end position="177"/>
    </location>
</feature>
<sequence length="177" mass="18645">MKSLPPLLLVVACLATPAGHARAFPDPGQKPAPGNEQPQVPLSQAGYRPEVNYQLQCAGCHLPQGQGAPANDVPNMIGFVGNFLRVPGGREFLVRVPGVAQAALNDEQLAALLNWILRRDGIAGDSTPAGAEPYSADEVAAIRHRMMDNIPGTRAGLIRAMRDQGIDINDGMPATAP</sequence>
<evidence type="ECO:0000313" key="4">
    <source>
        <dbReference type="Proteomes" id="UP001107961"/>
    </source>
</evidence>
<feature type="signal peptide" evidence="2">
    <location>
        <begin position="1"/>
        <end position="23"/>
    </location>
</feature>
<feature type="region of interest" description="Disordered" evidence="1">
    <location>
        <begin position="22"/>
        <end position="42"/>
    </location>
</feature>
<dbReference type="Gene3D" id="1.10.760.10">
    <property type="entry name" value="Cytochrome c-like domain"/>
    <property type="match status" value="1"/>
</dbReference>
<name>A0A9Q3W819_9GAMM</name>
<accession>A0A9Q3W819</accession>
<dbReference type="Proteomes" id="UP001107961">
    <property type="component" value="Unassembled WGS sequence"/>
</dbReference>
<dbReference type="GO" id="GO:0009055">
    <property type="term" value="F:electron transfer activity"/>
    <property type="evidence" value="ECO:0007669"/>
    <property type="project" value="InterPro"/>
</dbReference>
<keyword evidence="2" id="KW-0732">Signal</keyword>